<dbReference type="OrthoDB" id="22453at10239"/>
<organism evidence="2 3">
    <name type="scientific">Klebsiella phage vB_KleM_RaK2</name>
    <dbReference type="NCBI Taxonomy" id="1147094"/>
    <lineage>
        <taxon>Viruses</taxon>
        <taxon>Duplodnaviria</taxon>
        <taxon>Heunggongvirae</taxon>
        <taxon>Uroviricota</taxon>
        <taxon>Caudoviricetes</taxon>
        <taxon>Alcyoneusvirus</taxon>
        <taxon>Alcyoneusvirus RaK2</taxon>
    </lineage>
</organism>
<reference evidence="2 3" key="1">
    <citation type="journal article" date="2012" name="J. Virol.">
        <title>Genome of Klebsiella sp.-Infecting Bacteriophage vB_KleM_RaK2.</title>
        <authorList>
            <person name="Simoliunas E."/>
            <person name="Kaliniene L."/>
            <person name="Truncaite L."/>
            <person name="Klausa V."/>
            <person name="Zajanckauskaite A."/>
            <person name="Meskys R."/>
        </authorList>
    </citation>
    <scope>NUCLEOTIDE SEQUENCE [LARGE SCALE GENOMIC DNA]</scope>
</reference>
<proteinExistence type="predicted"/>
<evidence type="ECO:0000313" key="3">
    <source>
        <dbReference type="Proteomes" id="UP000007524"/>
    </source>
</evidence>
<protein>
    <submittedName>
        <fullName evidence="2">Uncharacterized protein</fullName>
    </submittedName>
</protein>
<name>H6X482_9CAUD</name>
<feature type="region of interest" description="Disordered" evidence="1">
    <location>
        <begin position="84"/>
        <end position="121"/>
    </location>
</feature>
<evidence type="ECO:0000256" key="1">
    <source>
        <dbReference type="SAM" id="MobiDB-lite"/>
    </source>
</evidence>
<feature type="region of interest" description="Disordered" evidence="1">
    <location>
        <begin position="303"/>
        <end position="331"/>
    </location>
</feature>
<feature type="compositionally biased region" description="Basic and acidic residues" evidence="1">
    <location>
        <begin position="311"/>
        <end position="331"/>
    </location>
</feature>
<accession>H6X482</accession>
<dbReference type="RefSeq" id="YP_007007430.1">
    <property type="nucleotide sequence ID" value="NC_019526.1"/>
</dbReference>
<dbReference type="EMBL" id="JQ513383">
    <property type="protein sequence ID" value="AFA44548.1"/>
    <property type="molecule type" value="Genomic_DNA"/>
</dbReference>
<feature type="compositionally biased region" description="Acidic residues" evidence="1">
    <location>
        <begin position="189"/>
        <end position="198"/>
    </location>
</feature>
<dbReference type="GeneID" id="14012863"/>
<dbReference type="KEGG" id="vg:14012863"/>
<sequence length="565" mass="64135">MPGDYNNGDMKHRNGAIVQHSKRKSEYRPAGNYVGGSKMSRNQSTGKQGAENAKPGEVTDTSKMNQEEKLRYFNKLGLLNPTQKQQLADIDAKKSQSSTANVEPVQKPSTEQPKPDVNPVKELSDKLGKIFANKPQLIQGIVKALQSVPKEQLKDKAQAVLKAMNNNTSTEPTEVFSTVMQAIEGSPEKDEDDIDFDEKEPVKSEPEEGSIDWIRKIHKFVFDKYFNQDFDSYKSYRDLLKNKHDANIFQDYLEKMEKNPKIKPLYDLAMHKLNDFDPEEGEDSKFINIGDAVFSIIKDGENVQQSSGAEESDKYAQDYEREEEKSRDLERQYSTMSENDFRKDFHFLDSKDVEALIKQAKQFKNYQSALSAIASGVDNSTDGDNNEILSSMYAIADDLGSMGFELKDNDNSTSDNNEYGFVMSPEELSSTGKHSYNNDPEVYQQPTLDDALVLARKHAAAARKEDFDKFLKYVADGMKEQGTKPAIINRTLSHYMHELKNNGFKFQSALNSMVDNAEAYDPDDDYGTEFDHNIASFESGMENYDKDQSKYEDQIIHVYNQLHGK</sequence>
<feature type="region of interest" description="Disordered" evidence="1">
    <location>
        <begin position="1"/>
        <end position="69"/>
    </location>
</feature>
<keyword evidence="3" id="KW-1185">Reference proteome</keyword>
<feature type="region of interest" description="Disordered" evidence="1">
    <location>
        <begin position="186"/>
        <end position="207"/>
    </location>
</feature>
<dbReference type="Proteomes" id="UP000007524">
    <property type="component" value="Segment"/>
</dbReference>
<feature type="compositionally biased region" description="Polar residues" evidence="1">
    <location>
        <begin position="95"/>
        <end position="112"/>
    </location>
</feature>
<gene>
    <name evidence="2" type="ORF">RaK2_00275</name>
</gene>
<evidence type="ECO:0000313" key="2">
    <source>
        <dbReference type="EMBL" id="AFA44548.1"/>
    </source>
</evidence>